<dbReference type="InterPro" id="IPR025303">
    <property type="entry name" value="PdaC"/>
</dbReference>
<feature type="domain" description="Deacetylase PdaC" evidence="2">
    <location>
        <begin position="50"/>
        <end position="138"/>
    </location>
</feature>
<evidence type="ECO:0000259" key="2">
    <source>
        <dbReference type="Pfam" id="PF13739"/>
    </source>
</evidence>
<organism evidence="3 4">
    <name type="scientific">Peiella sedimenti</name>
    <dbReference type="NCBI Taxonomy" id="3061083"/>
    <lineage>
        <taxon>Bacteria</taxon>
        <taxon>Pseudomonadati</taxon>
        <taxon>Pseudomonadota</taxon>
        <taxon>Alphaproteobacteria</taxon>
        <taxon>Caulobacterales</taxon>
        <taxon>Caulobacteraceae</taxon>
        <taxon>Peiella</taxon>
    </lineage>
</organism>
<keyword evidence="4" id="KW-1185">Reference proteome</keyword>
<proteinExistence type="predicted"/>
<dbReference type="Proteomes" id="UP001169063">
    <property type="component" value="Unassembled WGS sequence"/>
</dbReference>
<name>A0ABT8SLC7_9CAUL</name>
<dbReference type="Gene3D" id="3.30.565.40">
    <property type="entry name" value="Fervidobacterium nodosum Rt17-B1 like"/>
    <property type="match status" value="1"/>
</dbReference>
<dbReference type="Gene3D" id="3.90.640.20">
    <property type="entry name" value="Heat-shock cognate protein, ATPase"/>
    <property type="match status" value="1"/>
</dbReference>
<feature type="region of interest" description="Disordered" evidence="1">
    <location>
        <begin position="18"/>
        <end position="41"/>
    </location>
</feature>
<comment type="caution">
    <text evidence="3">The sequence shown here is derived from an EMBL/GenBank/DDBJ whole genome shotgun (WGS) entry which is preliminary data.</text>
</comment>
<dbReference type="PROSITE" id="PS51257">
    <property type="entry name" value="PROKAR_LIPOPROTEIN"/>
    <property type="match status" value="1"/>
</dbReference>
<feature type="compositionally biased region" description="Pro residues" evidence="1">
    <location>
        <begin position="28"/>
        <end position="38"/>
    </location>
</feature>
<reference evidence="3" key="1">
    <citation type="submission" date="2023-07" db="EMBL/GenBank/DDBJ databases">
        <title>Brevundimonas soil sp. nov., isolated from the soil of chemical plant.</title>
        <authorList>
            <person name="Wu N."/>
        </authorList>
    </citation>
    <scope>NUCLEOTIDE SEQUENCE</scope>
    <source>
        <strain evidence="3">XZ-24</strain>
    </source>
</reference>
<evidence type="ECO:0000256" key="1">
    <source>
        <dbReference type="SAM" id="MobiDB-lite"/>
    </source>
</evidence>
<dbReference type="InterPro" id="IPR037126">
    <property type="entry name" value="PdaC/RsiV-like_sf"/>
</dbReference>
<protein>
    <submittedName>
        <fullName evidence="3">DUF4163 domain-containing protein</fullName>
    </submittedName>
</protein>
<sequence>MRRLALVALAVLAAASCRPREAEKAETPPAPQPAPVEQPQPTAIPLTYESKTPFAEVKLTLPREIATVPDLHRKVFDEAVRDLRQFNEGAQADRTEYAGREGMPPYSQFRDWTLAAQTPRLFSMKAAVSEYTGGAHPNNGYGAVLWDKAQNRELQPAALFRQGFDQAALNRALCDAVTRAKRERIGADAPPFPNESWKCPAWTETAIVLAPSRTPGKAGGLTFLIGPYLVGPYAEGGYEITLPTATIRPWLAPEYADQFA</sequence>
<evidence type="ECO:0000313" key="3">
    <source>
        <dbReference type="EMBL" id="MDO1559360.1"/>
    </source>
</evidence>
<dbReference type="RefSeq" id="WP_302109794.1">
    <property type="nucleotide sequence ID" value="NZ_JAUKTR010000003.1"/>
</dbReference>
<gene>
    <name evidence="3" type="ORF">Q0812_07955</name>
</gene>
<dbReference type="Pfam" id="PF13739">
    <property type="entry name" value="PdaC"/>
    <property type="match status" value="1"/>
</dbReference>
<evidence type="ECO:0000313" key="4">
    <source>
        <dbReference type="Proteomes" id="UP001169063"/>
    </source>
</evidence>
<accession>A0ABT8SLC7</accession>
<dbReference type="EMBL" id="JAUKTR010000003">
    <property type="protein sequence ID" value="MDO1559360.1"/>
    <property type="molecule type" value="Genomic_DNA"/>
</dbReference>